<dbReference type="OrthoDB" id="7210524at2"/>
<reference evidence="2 3" key="1">
    <citation type="submission" date="2016-10" db="EMBL/GenBank/DDBJ databases">
        <title>Genome sequence of Planktotalea frisia SH6-1.</title>
        <authorList>
            <person name="Poehlein A."/>
            <person name="Bakenhus I."/>
            <person name="Voget S."/>
            <person name="Brinkhoff T."/>
            <person name="Simon M."/>
        </authorList>
    </citation>
    <scope>NUCLEOTIDE SEQUENCE [LARGE SCALE GENOMIC DNA]</scope>
    <source>
        <strain evidence="2 3">SH6-1</strain>
    </source>
</reference>
<evidence type="ECO:0000256" key="1">
    <source>
        <dbReference type="SAM" id="Phobius"/>
    </source>
</evidence>
<dbReference type="RefSeq" id="WP_072631278.1">
    <property type="nucleotide sequence ID" value="NZ_MLCB01000159.1"/>
</dbReference>
<gene>
    <name evidence="2" type="ORF">PFRI_27490</name>
</gene>
<keyword evidence="1" id="KW-0472">Membrane</keyword>
<protein>
    <recommendedName>
        <fullName evidence="4">MAPEG family protein</fullName>
    </recommendedName>
</protein>
<proteinExistence type="predicted"/>
<evidence type="ECO:0000313" key="3">
    <source>
        <dbReference type="Proteomes" id="UP000184514"/>
    </source>
</evidence>
<organism evidence="2 3">
    <name type="scientific">Planktotalea frisia</name>
    <dbReference type="NCBI Taxonomy" id="696762"/>
    <lineage>
        <taxon>Bacteria</taxon>
        <taxon>Pseudomonadati</taxon>
        <taxon>Pseudomonadota</taxon>
        <taxon>Alphaproteobacteria</taxon>
        <taxon>Rhodobacterales</taxon>
        <taxon>Paracoccaceae</taxon>
        <taxon>Planktotalea</taxon>
    </lineage>
</organism>
<comment type="caution">
    <text evidence="2">The sequence shown here is derived from an EMBL/GenBank/DDBJ whole genome shotgun (WGS) entry which is preliminary data.</text>
</comment>
<feature type="transmembrane region" description="Helical" evidence="1">
    <location>
        <begin position="62"/>
        <end position="84"/>
    </location>
</feature>
<evidence type="ECO:0000313" key="2">
    <source>
        <dbReference type="EMBL" id="OJI92974.1"/>
    </source>
</evidence>
<accession>A0A1L9NUZ3</accession>
<feature type="transmembrane region" description="Helical" evidence="1">
    <location>
        <begin position="123"/>
        <end position="140"/>
    </location>
</feature>
<dbReference type="EMBL" id="MLCB01000159">
    <property type="protein sequence ID" value="OJI92974.1"/>
    <property type="molecule type" value="Genomic_DNA"/>
</dbReference>
<dbReference type="STRING" id="696762.PFRI_27490"/>
<feature type="transmembrane region" description="Helical" evidence="1">
    <location>
        <begin position="20"/>
        <end position="42"/>
    </location>
</feature>
<keyword evidence="1" id="KW-0812">Transmembrane</keyword>
<dbReference type="Proteomes" id="UP000184514">
    <property type="component" value="Unassembled WGS sequence"/>
</dbReference>
<keyword evidence="3" id="KW-1185">Reference proteome</keyword>
<sequence>MDFANLFPASSNAGYDGSILSVWYLGLMAVLTIGPGCIHYFLRDGGAQSIAGLRLERHQRLIFHLFAWAGATQIVWGLAMAAVVWRYQALVSLVLALLVIERSLHLWSMWIGSKSGGYRPPEAYITLALVPANLLFLLLSL</sequence>
<evidence type="ECO:0008006" key="4">
    <source>
        <dbReference type="Google" id="ProtNLM"/>
    </source>
</evidence>
<keyword evidence="1" id="KW-1133">Transmembrane helix</keyword>
<name>A0A1L9NUZ3_9RHOB</name>
<dbReference type="AlphaFoldDB" id="A0A1L9NUZ3"/>